<dbReference type="EMBL" id="LAZR01030898">
    <property type="protein sequence ID" value="KKL55272.1"/>
    <property type="molecule type" value="Genomic_DNA"/>
</dbReference>
<accession>A0A0F9FVY1</accession>
<evidence type="ECO:0000313" key="2">
    <source>
        <dbReference type="EMBL" id="KKL55272.1"/>
    </source>
</evidence>
<dbReference type="PANTHER" id="PTHR42951">
    <property type="entry name" value="METALLO-BETA-LACTAMASE DOMAIN-CONTAINING"/>
    <property type="match status" value="1"/>
</dbReference>
<protein>
    <recommendedName>
        <fullName evidence="1">Metallo-beta-lactamase domain-containing protein</fullName>
    </recommendedName>
</protein>
<proteinExistence type="predicted"/>
<dbReference type="AlphaFoldDB" id="A0A0F9FVY1"/>
<dbReference type="InterPro" id="IPR001279">
    <property type="entry name" value="Metallo-B-lactamas"/>
</dbReference>
<dbReference type="SUPFAM" id="SSF56281">
    <property type="entry name" value="Metallo-hydrolase/oxidoreductase"/>
    <property type="match status" value="1"/>
</dbReference>
<dbReference type="InterPro" id="IPR050855">
    <property type="entry name" value="NDM-1-like"/>
</dbReference>
<dbReference type="Gene3D" id="3.60.15.10">
    <property type="entry name" value="Ribonuclease Z/Hydroxyacylglutathione hydrolase-like"/>
    <property type="match status" value="1"/>
</dbReference>
<name>A0A0F9FVY1_9ZZZZ</name>
<evidence type="ECO:0000259" key="1">
    <source>
        <dbReference type="SMART" id="SM00849"/>
    </source>
</evidence>
<dbReference type="Pfam" id="PF00753">
    <property type="entry name" value="Lactamase_B"/>
    <property type="match status" value="1"/>
</dbReference>
<comment type="caution">
    <text evidence="2">The sequence shown here is derived from an EMBL/GenBank/DDBJ whole genome shotgun (WGS) entry which is preliminary data.</text>
</comment>
<dbReference type="InterPro" id="IPR036866">
    <property type="entry name" value="RibonucZ/Hydroxyglut_hydro"/>
</dbReference>
<sequence length="310" mass="35113">MRIQKAGVITDQILLLGSRYSSMYLVMGDKYALLGGGVAWEIPRLEAQLDRFRIDRARIQYLVISHAHHDHCGAVPYLIAKYPHIQKIASPYCTHILKKSQPARLMREVNRKSLESLNRPHFHDGISLDFRSFPIERQVADGDRIELGGGLTLRFYLTPGHSRCSLTSYVPELSALFPADALPFPETGKRELTVTANHDYDEYISSLEKIEPLPISMVGYEHGGALTGEEAAAIIPKSLVATREQRQRIRKRNEELQNIDLLVEEMAEKYRSLELFQLVPLDIMRAITKRMVKSALGLIDPSKANRSPKI</sequence>
<dbReference type="SMART" id="SM00849">
    <property type="entry name" value="Lactamase_B"/>
    <property type="match status" value="1"/>
</dbReference>
<dbReference type="PANTHER" id="PTHR42951:SF17">
    <property type="entry name" value="METALLO-BETA-LACTAMASE DOMAIN-CONTAINING PROTEIN"/>
    <property type="match status" value="1"/>
</dbReference>
<reference evidence="2" key="1">
    <citation type="journal article" date="2015" name="Nature">
        <title>Complex archaea that bridge the gap between prokaryotes and eukaryotes.</title>
        <authorList>
            <person name="Spang A."/>
            <person name="Saw J.H."/>
            <person name="Jorgensen S.L."/>
            <person name="Zaremba-Niedzwiedzka K."/>
            <person name="Martijn J."/>
            <person name="Lind A.E."/>
            <person name="van Eijk R."/>
            <person name="Schleper C."/>
            <person name="Guy L."/>
            <person name="Ettema T.J."/>
        </authorList>
    </citation>
    <scope>NUCLEOTIDE SEQUENCE</scope>
</reference>
<feature type="domain" description="Metallo-beta-lactamase" evidence="1">
    <location>
        <begin position="20"/>
        <end position="222"/>
    </location>
</feature>
<gene>
    <name evidence="2" type="ORF">LCGC14_2257060</name>
</gene>
<organism evidence="2">
    <name type="scientific">marine sediment metagenome</name>
    <dbReference type="NCBI Taxonomy" id="412755"/>
    <lineage>
        <taxon>unclassified sequences</taxon>
        <taxon>metagenomes</taxon>
        <taxon>ecological metagenomes</taxon>
    </lineage>
</organism>